<feature type="domain" description="Palmitoyltransferase DHHC" evidence="16">
    <location>
        <begin position="1"/>
        <end position="44"/>
    </location>
</feature>
<keyword evidence="4 14" id="KW-0812">Transmembrane</keyword>
<feature type="compositionally biased region" description="Low complexity" evidence="15">
    <location>
        <begin position="237"/>
        <end position="251"/>
    </location>
</feature>
<evidence type="ECO:0000256" key="6">
    <source>
        <dbReference type="ARBA" id="ARBA00023034"/>
    </source>
</evidence>
<accession>A0A9Q0IP63</accession>
<feature type="region of interest" description="Disordered" evidence="15">
    <location>
        <begin position="349"/>
        <end position="416"/>
    </location>
</feature>
<dbReference type="GO" id="GO:0031966">
    <property type="term" value="C:mitochondrial membrane"/>
    <property type="evidence" value="ECO:0007669"/>
    <property type="project" value="UniProtKB-SubCell"/>
</dbReference>
<feature type="compositionally biased region" description="Polar residues" evidence="15">
    <location>
        <begin position="220"/>
        <end position="232"/>
    </location>
</feature>
<evidence type="ECO:0000256" key="8">
    <source>
        <dbReference type="ARBA" id="ARBA00023136"/>
    </source>
</evidence>
<sequence length="646" mass="68527">DFDHHCPWVNNCIGRRNYRFFFLFLLSLTAHMGAVFSTGLLYVLSHLVSGVFLLPVLGLTGFHLFLVSQGRTTNEQVTGKFQGGVNPFTQGCCSNLEYLVCSPITPQYTSRPSKTTSIHIRPPFLRPGMDSQMPFKLDHGLLNTHRTTLDGSRTSLDGSRTGLDGSRTGLDGSRTGLDGSRTGLDGSRTAEAGHHPRTMLPVATPTVPPQPRPAVEAVSRGSSPILPQQLAQTLKAPDSSPSTGPHSSPGRSVHRDQLFQTTAATSLNSLTLNSRSLSLRRGGHLQGPRAHESPATLSDTVPFGSLSYEELAPPGCPSRWLAQRGLPSMSYRPHFLTLAAEGCLASPPSPLHAYGPGGSSPQPRDPSPSPLGGLASREPSPSWRGPTLSREHSPSYRRDSEAGVSSRDLTPLRSAAARYDDLSRTIVASIRERRELEERERTLRTQASRSKGLRGSEPGLYGPELGLYGPELGVYGPELGVYDIPSRRSLPPITGSDSAATADGGPLRPFVGPSARGPTPPAYGSREFLMSTGILGYGNPRPLSGSSTSSLSRGPGTSSSPLQSSSSSSLQSKGRSVSPHERRALPFPSSSSSTLPRGHLSSSVASSSSSASASSSASNYVSHCGAAKRPSLSVHTDSVKEQTSMK</sequence>
<feature type="region of interest" description="Disordered" evidence="15">
    <location>
        <begin position="488"/>
        <end position="646"/>
    </location>
</feature>
<dbReference type="PANTHER" id="PTHR12349:SF1">
    <property type="entry name" value="PALMITOYLTRANSFERASE ZDHHC8"/>
    <property type="match status" value="1"/>
</dbReference>
<keyword evidence="8 14" id="KW-0472">Membrane</keyword>
<comment type="caution">
    <text evidence="14">Lacks conserved residue(s) required for the propagation of feature annotation.</text>
</comment>
<feature type="region of interest" description="Disordered" evidence="15">
    <location>
        <begin position="433"/>
        <end position="462"/>
    </location>
</feature>
<feature type="compositionally biased region" description="Basic and acidic residues" evidence="15">
    <location>
        <begin position="433"/>
        <end position="443"/>
    </location>
</feature>
<keyword evidence="10" id="KW-0449">Lipoprotein</keyword>
<proteinExistence type="inferred from homology"/>
<evidence type="ECO:0000313" key="18">
    <source>
        <dbReference type="Proteomes" id="UP001148018"/>
    </source>
</evidence>
<keyword evidence="9" id="KW-0564">Palmitate</keyword>
<feature type="compositionally biased region" description="Polar residues" evidence="15">
    <location>
        <begin position="146"/>
        <end position="158"/>
    </location>
</feature>
<dbReference type="GO" id="GO:0000139">
    <property type="term" value="C:Golgi membrane"/>
    <property type="evidence" value="ECO:0007669"/>
    <property type="project" value="UniProtKB-SubCell"/>
</dbReference>
<comment type="domain">
    <text evidence="14">The DHHC domain is required for palmitoyltransferase activity.</text>
</comment>
<comment type="subcellular location">
    <subcellularLocation>
        <location evidence="2">Golgi apparatus membrane</location>
        <topology evidence="2">Multi-pass membrane protein</topology>
    </subcellularLocation>
    <subcellularLocation>
        <location evidence="1">Mitochondrion membrane</location>
        <topology evidence="1">Multi-pass membrane protein</topology>
    </subcellularLocation>
</comment>
<evidence type="ECO:0000256" key="3">
    <source>
        <dbReference type="ARBA" id="ARBA00022679"/>
    </source>
</evidence>
<dbReference type="InterPro" id="IPR001594">
    <property type="entry name" value="Palmitoyltrfase_DHHC"/>
</dbReference>
<evidence type="ECO:0000256" key="15">
    <source>
        <dbReference type="SAM" id="MobiDB-lite"/>
    </source>
</evidence>
<reference evidence="17" key="1">
    <citation type="submission" date="2022-07" db="EMBL/GenBank/DDBJ databases">
        <title>Chromosome-level genome of Muraenolepis orangiensis.</title>
        <authorList>
            <person name="Kim J."/>
        </authorList>
    </citation>
    <scope>NUCLEOTIDE SEQUENCE</scope>
    <source>
        <strain evidence="17">KU_S4_2022</strain>
        <tissue evidence="17">Muscle</tissue>
    </source>
</reference>
<evidence type="ECO:0000256" key="7">
    <source>
        <dbReference type="ARBA" id="ARBA00023128"/>
    </source>
</evidence>
<dbReference type="Proteomes" id="UP001148018">
    <property type="component" value="Unassembled WGS sequence"/>
</dbReference>
<feature type="compositionally biased region" description="Basic and acidic residues" evidence="15">
    <location>
        <begin position="389"/>
        <end position="401"/>
    </location>
</feature>
<keyword evidence="3 14" id="KW-0808">Transferase</keyword>
<comment type="catalytic activity">
    <reaction evidence="13">
        <text>L-cysteinyl-[protein] + hexadecanoyl-CoA = S-hexadecanoyl-L-cysteinyl-[protein] + CoA</text>
        <dbReference type="Rhea" id="RHEA:36683"/>
        <dbReference type="Rhea" id="RHEA-COMP:10131"/>
        <dbReference type="Rhea" id="RHEA-COMP:11032"/>
        <dbReference type="ChEBI" id="CHEBI:29950"/>
        <dbReference type="ChEBI" id="CHEBI:57287"/>
        <dbReference type="ChEBI" id="CHEBI:57379"/>
        <dbReference type="ChEBI" id="CHEBI:74151"/>
        <dbReference type="EC" id="2.3.1.225"/>
    </reaction>
    <physiologicalReaction direction="left-to-right" evidence="13">
        <dbReference type="Rhea" id="RHEA:36684"/>
    </physiologicalReaction>
</comment>
<dbReference type="Pfam" id="PF01529">
    <property type="entry name" value="DHHC"/>
    <property type="match status" value="1"/>
</dbReference>
<dbReference type="GO" id="GO:0019706">
    <property type="term" value="F:protein-cysteine S-palmitoyltransferase activity"/>
    <property type="evidence" value="ECO:0007669"/>
    <property type="project" value="UniProtKB-EC"/>
</dbReference>
<evidence type="ECO:0000256" key="1">
    <source>
        <dbReference type="ARBA" id="ARBA00004225"/>
    </source>
</evidence>
<keyword evidence="11 14" id="KW-0012">Acyltransferase</keyword>
<feature type="compositionally biased region" description="Low complexity" evidence="15">
    <location>
        <begin position="540"/>
        <end position="572"/>
    </location>
</feature>
<evidence type="ECO:0000256" key="2">
    <source>
        <dbReference type="ARBA" id="ARBA00004653"/>
    </source>
</evidence>
<feature type="compositionally biased region" description="Polar residues" evidence="15">
    <location>
        <begin position="633"/>
        <end position="646"/>
    </location>
</feature>
<keyword evidence="18" id="KW-1185">Reference proteome</keyword>
<dbReference type="PROSITE" id="PS50216">
    <property type="entry name" value="DHHC"/>
    <property type="match status" value="1"/>
</dbReference>
<dbReference type="EMBL" id="JANIIK010000043">
    <property type="protein sequence ID" value="KAJ3605335.1"/>
    <property type="molecule type" value="Genomic_DNA"/>
</dbReference>
<evidence type="ECO:0000256" key="11">
    <source>
        <dbReference type="ARBA" id="ARBA00023315"/>
    </source>
</evidence>
<evidence type="ECO:0000256" key="14">
    <source>
        <dbReference type="RuleBase" id="RU079119"/>
    </source>
</evidence>
<feature type="region of interest" description="Disordered" evidence="15">
    <location>
        <begin position="146"/>
        <end position="253"/>
    </location>
</feature>
<dbReference type="EC" id="2.3.1.225" evidence="14"/>
<evidence type="ECO:0000256" key="9">
    <source>
        <dbReference type="ARBA" id="ARBA00023139"/>
    </source>
</evidence>
<keyword evidence="7" id="KW-0496">Mitochondrion</keyword>
<feature type="compositionally biased region" description="Low complexity" evidence="15">
    <location>
        <begin position="585"/>
        <end position="618"/>
    </location>
</feature>
<comment type="similarity">
    <text evidence="12">Belongs to the DHHC palmitoyltransferase family. ERF2/ZDHHC9 subfamily.</text>
</comment>
<feature type="non-terminal residue" evidence="17">
    <location>
        <position position="1"/>
    </location>
</feature>
<dbReference type="OrthoDB" id="4096362at2759"/>
<comment type="caution">
    <text evidence="17">The sequence shown here is derived from an EMBL/GenBank/DDBJ whole genome shotgun (WGS) entry which is preliminary data.</text>
</comment>
<keyword evidence="5 14" id="KW-1133">Transmembrane helix</keyword>
<keyword evidence="6" id="KW-0333">Golgi apparatus</keyword>
<dbReference type="AlphaFoldDB" id="A0A9Q0IP63"/>
<evidence type="ECO:0000256" key="4">
    <source>
        <dbReference type="ARBA" id="ARBA00022692"/>
    </source>
</evidence>
<dbReference type="PANTHER" id="PTHR12349">
    <property type="entry name" value="ANKYRIN REPEAT AND LEM DOMAIN-CONTAINING PROTEIN 2"/>
    <property type="match status" value="1"/>
</dbReference>
<evidence type="ECO:0000256" key="12">
    <source>
        <dbReference type="ARBA" id="ARBA00023463"/>
    </source>
</evidence>
<evidence type="ECO:0000256" key="13">
    <source>
        <dbReference type="ARBA" id="ARBA00047790"/>
    </source>
</evidence>
<feature type="transmembrane region" description="Helical" evidence="14">
    <location>
        <begin position="20"/>
        <end position="41"/>
    </location>
</feature>
<organism evidence="17 18">
    <name type="scientific">Muraenolepis orangiensis</name>
    <name type="common">Patagonian moray cod</name>
    <dbReference type="NCBI Taxonomy" id="630683"/>
    <lineage>
        <taxon>Eukaryota</taxon>
        <taxon>Metazoa</taxon>
        <taxon>Chordata</taxon>
        <taxon>Craniata</taxon>
        <taxon>Vertebrata</taxon>
        <taxon>Euteleostomi</taxon>
        <taxon>Actinopterygii</taxon>
        <taxon>Neopterygii</taxon>
        <taxon>Teleostei</taxon>
        <taxon>Neoteleostei</taxon>
        <taxon>Acanthomorphata</taxon>
        <taxon>Zeiogadaria</taxon>
        <taxon>Gadariae</taxon>
        <taxon>Gadiformes</taxon>
        <taxon>Muraenolepidoidei</taxon>
        <taxon>Muraenolepididae</taxon>
        <taxon>Muraenolepis</taxon>
    </lineage>
</organism>
<evidence type="ECO:0000256" key="10">
    <source>
        <dbReference type="ARBA" id="ARBA00023288"/>
    </source>
</evidence>
<protein>
    <recommendedName>
        <fullName evidence="14">Palmitoyltransferase</fullName>
        <ecNumber evidence="14">2.3.1.225</ecNumber>
    </recommendedName>
</protein>
<gene>
    <name evidence="17" type="ORF">NHX12_027382</name>
</gene>
<evidence type="ECO:0000259" key="16">
    <source>
        <dbReference type="Pfam" id="PF01529"/>
    </source>
</evidence>
<evidence type="ECO:0000256" key="5">
    <source>
        <dbReference type="ARBA" id="ARBA00022989"/>
    </source>
</evidence>
<name>A0A9Q0IP63_9TELE</name>
<evidence type="ECO:0000313" key="17">
    <source>
        <dbReference type="EMBL" id="KAJ3605335.1"/>
    </source>
</evidence>